<accession>A0ABS1QQ33</accession>
<dbReference type="InterPro" id="IPR000160">
    <property type="entry name" value="GGDEF_dom"/>
</dbReference>
<comment type="catalytic activity">
    <reaction evidence="2">
        <text>2 GTP = 3',3'-c-di-GMP + 2 diphosphate</text>
        <dbReference type="Rhea" id="RHEA:24898"/>
        <dbReference type="ChEBI" id="CHEBI:33019"/>
        <dbReference type="ChEBI" id="CHEBI:37565"/>
        <dbReference type="ChEBI" id="CHEBI:58805"/>
        <dbReference type="EC" id="2.7.7.65"/>
    </reaction>
</comment>
<dbReference type="Proteomes" id="UP000638570">
    <property type="component" value="Unassembled WGS sequence"/>
</dbReference>
<organism evidence="5 6">
    <name type="scientific">Zobellella iuensis</name>
    <dbReference type="NCBI Taxonomy" id="2803811"/>
    <lineage>
        <taxon>Bacteria</taxon>
        <taxon>Pseudomonadati</taxon>
        <taxon>Pseudomonadota</taxon>
        <taxon>Gammaproteobacteria</taxon>
        <taxon>Aeromonadales</taxon>
        <taxon>Aeromonadaceae</taxon>
        <taxon>Zobellella</taxon>
    </lineage>
</organism>
<keyword evidence="6" id="KW-1185">Reference proteome</keyword>
<reference evidence="6" key="1">
    <citation type="submission" date="2021-01" db="EMBL/GenBank/DDBJ databases">
        <title>Genome public.</title>
        <authorList>
            <person name="Liu C."/>
            <person name="Sun Q."/>
        </authorList>
    </citation>
    <scope>NUCLEOTIDE SEQUENCE [LARGE SCALE GENOMIC DNA]</scope>
    <source>
        <strain evidence="6">CGMCC 1.18722</strain>
    </source>
</reference>
<dbReference type="PROSITE" id="PS50887">
    <property type="entry name" value="GGDEF"/>
    <property type="match status" value="1"/>
</dbReference>
<evidence type="ECO:0000313" key="5">
    <source>
        <dbReference type="EMBL" id="MBL1376975.1"/>
    </source>
</evidence>
<dbReference type="PANTHER" id="PTHR45138:SF9">
    <property type="entry name" value="DIGUANYLATE CYCLASE DGCM-RELATED"/>
    <property type="match status" value="1"/>
</dbReference>
<dbReference type="CDD" id="cd01949">
    <property type="entry name" value="GGDEF"/>
    <property type="match status" value="1"/>
</dbReference>
<dbReference type="Gene3D" id="3.30.70.270">
    <property type="match status" value="1"/>
</dbReference>
<dbReference type="InterPro" id="IPR043128">
    <property type="entry name" value="Rev_trsase/Diguanyl_cyclase"/>
</dbReference>
<dbReference type="SUPFAM" id="SSF55073">
    <property type="entry name" value="Nucleotide cyclase"/>
    <property type="match status" value="1"/>
</dbReference>
<dbReference type="EMBL" id="JAERTZ010000015">
    <property type="protein sequence ID" value="MBL1376975.1"/>
    <property type="molecule type" value="Genomic_DNA"/>
</dbReference>
<keyword evidence="3" id="KW-0812">Transmembrane</keyword>
<dbReference type="PANTHER" id="PTHR45138">
    <property type="entry name" value="REGULATORY COMPONENTS OF SENSORY TRANSDUCTION SYSTEM"/>
    <property type="match status" value="1"/>
</dbReference>
<dbReference type="SMART" id="SM00267">
    <property type="entry name" value="GGDEF"/>
    <property type="match status" value="1"/>
</dbReference>
<comment type="caution">
    <text evidence="5">The sequence shown here is derived from an EMBL/GenBank/DDBJ whole genome shotgun (WGS) entry which is preliminary data.</text>
</comment>
<dbReference type="InterPro" id="IPR050469">
    <property type="entry name" value="Diguanylate_Cyclase"/>
</dbReference>
<evidence type="ECO:0000256" key="2">
    <source>
        <dbReference type="ARBA" id="ARBA00034247"/>
    </source>
</evidence>
<keyword evidence="3" id="KW-0472">Membrane</keyword>
<dbReference type="Pfam" id="PF00990">
    <property type="entry name" value="GGDEF"/>
    <property type="match status" value="1"/>
</dbReference>
<protein>
    <recommendedName>
        <fullName evidence="1">diguanylate cyclase</fullName>
        <ecNumber evidence="1">2.7.7.65</ecNumber>
    </recommendedName>
</protein>
<dbReference type="EC" id="2.7.7.65" evidence="1"/>
<evidence type="ECO:0000259" key="4">
    <source>
        <dbReference type="PROSITE" id="PS50887"/>
    </source>
</evidence>
<gene>
    <name evidence="5" type="ORF">JKV55_06455</name>
</gene>
<dbReference type="NCBIfam" id="TIGR00254">
    <property type="entry name" value="GGDEF"/>
    <property type="match status" value="1"/>
</dbReference>
<feature type="domain" description="GGDEF" evidence="4">
    <location>
        <begin position="280"/>
        <end position="417"/>
    </location>
</feature>
<dbReference type="RefSeq" id="WP_202083391.1">
    <property type="nucleotide sequence ID" value="NZ_JAERTZ010000015.1"/>
</dbReference>
<evidence type="ECO:0000313" key="6">
    <source>
        <dbReference type="Proteomes" id="UP000638570"/>
    </source>
</evidence>
<proteinExistence type="predicted"/>
<name>A0ABS1QQ33_9GAMM</name>
<dbReference type="InterPro" id="IPR029787">
    <property type="entry name" value="Nucleotide_cyclase"/>
</dbReference>
<evidence type="ECO:0000256" key="3">
    <source>
        <dbReference type="SAM" id="Phobius"/>
    </source>
</evidence>
<feature type="transmembrane region" description="Helical" evidence="3">
    <location>
        <begin position="208"/>
        <end position="231"/>
    </location>
</feature>
<evidence type="ECO:0000256" key="1">
    <source>
        <dbReference type="ARBA" id="ARBA00012528"/>
    </source>
</evidence>
<sequence length="423" mass="48140">MKRAWWPFWLWLLCVFLILVWGRPLVRHEFERSLGESMMALAAGMARQLVLGREQVAELLPLDYASLQQHPLNREFERDARELMALADIRYIYVEVDLGPAAPFRVEPGEEKVFNAAAGTPLDILYLLDAVTEEEAAWQVRLFPEKERYGLLGERNRALFAGRQPGWLASEDRWGKYLTAYAPLYLSDGDFLGMLGVDYDYGSHRRTLLLYESVLLLPLLLSGGVLLFQLFQLKSSIRAEKQARGEALQAYRDTLTGIWNRRGIWRLLERQWRLARAHHHGVTLLLVDVDYFKEYNDNYGHPAGDRMLQAVAGMLAELAGEYQGVVGRYGGDEFMLLFSNLIPGEEHKLGQDILARCRTLAIPHGFSPISDRQTLSVGAVTLAPGQEMAMDTLVELADRALYQAKRHGRNRACCHQEPKRRAG</sequence>
<keyword evidence="3" id="KW-1133">Transmembrane helix</keyword>